<keyword evidence="1" id="KW-0472">Membrane</keyword>
<proteinExistence type="predicted"/>
<keyword evidence="1" id="KW-1133">Transmembrane helix</keyword>
<feature type="transmembrane region" description="Helical" evidence="1">
    <location>
        <begin position="54"/>
        <end position="74"/>
    </location>
</feature>
<reference evidence="3" key="1">
    <citation type="submission" date="2017-09" db="EMBL/GenBank/DDBJ databases">
        <authorList>
            <person name="Varghese N."/>
            <person name="Submissions S."/>
        </authorList>
    </citation>
    <scope>NUCLEOTIDE SEQUENCE [LARGE SCALE GENOMIC DNA]</scope>
    <source>
        <strain evidence="3">DSM 29961</strain>
    </source>
</reference>
<evidence type="ECO:0000313" key="3">
    <source>
        <dbReference type="Proteomes" id="UP000219452"/>
    </source>
</evidence>
<sequence>MNKNSKQYNYSYWLVGAAVIAILIPIIAVIIYRFQFGTHKSEKTEVWGQFGDFLNVFISIANLVIFGVLTFVIHKSERHRDTEKDILESAKTRPILIFKDIGGKWICKNVGEGTAINAMIAYKGGTSVNWENPVKVYSLMSGEPFEIDWRISVYQWRAKYYDVHGNVYTSTCTSDETLFEFDINGLYEVEGEALRLEDVKGKSYD</sequence>
<dbReference type="Proteomes" id="UP000219452">
    <property type="component" value="Unassembled WGS sequence"/>
</dbReference>
<dbReference type="EMBL" id="OCNH01000001">
    <property type="protein sequence ID" value="SOD80947.1"/>
    <property type="molecule type" value="Genomic_DNA"/>
</dbReference>
<evidence type="ECO:0000313" key="2">
    <source>
        <dbReference type="EMBL" id="SOD80947.1"/>
    </source>
</evidence>
<dbReference type="OrthoDB" id="1261799at2"/>
<feature type="transmembrane region" description="Helical" evidence="1">
    <location>
        <begin position="12"/>
        <end position="34"/>
    </location>
</feature>
<accession>A0A286FCH4</accession>
<keyword evidence="1" id="KW-0812">Transmembrane</keyword>
<keyword evidence="3" id="KW-1185">Reference proteome</keyword>
<gene>
    <name evidence="2" type="ORF">SAMN06269250_1621</name>
</gene>
<protein>
    <submittedName>
        <fullName evidence="2">Uncharacterized protein</fullName>
    </submittedName>
</protein>
<name>A0A286FCH4_9BACT</name>
<evidence type="ECO:0000256" key="1">
    <source>
        <dbReference type="SAM" id="Phobius"/>
    </source>
</evidence>
<dbReference type="AlphaFoldDB" id="A0A286FCH4"/>
<dbReference type="RefSeq" id="WP_097125240.1">
    <property type="nucleotide sequence ID" value="NZ_OCNH01000001.1"/>
</dbReference>
<organism evidence="2 3">
    <name type="scientific">Spirosoma fluviale</name>
    <dbReference type="NCBI Taxonomy" id="1597977"/>
    <lineage>
        <taxon>Bacteria</taxon>
        <taxon>Pseudomonadati</taxon>
        <taxon>Bacteroidota</taxon>
        <taxon>Cytophagia</taxon>
        <taxon>Cytophagales</taxon>
        <taxon>Cytophagaceae</taxon>
        <taxon>Spirosoma</taxon>
    </lineage>
</organism>